<name>A0AA88YTY2_PINIB</name>
<feature type="compositionally biased region" description="Polar residues" evidence="1">
    <location>
        <begin position="64"/>
        <end position="85"/>
    </location>
</feature>
<accession>A0AA88YTY2</accession>
<feature type="region of interest" description="Disordered" evidence="1">
    <location>
        <begin position="1"/>
        <end position="85"/>
    </location>
</feature>
<dbReference type="Proteomes" id="UP001186944">
    <property type="component" value="Unassembled WGS sequence"/>
</dbReference>
<feature type="compositionally biased region" description="Polar residues" evidence="1">
    <location>
        <begin position="8"/>
        <end position="31"/>
    </location>
</feature>
<protein>
    <recommendedName>
        <fullName evidence="4">C3H1-type domain-containing protein</fullName>
    </recommendedName>
</protein>
<gene>
    <name evidence="2" type="ORF">FSP39_022281</name>
</gene>
<comment type="caution">
    <text evidence="2">The sequence shown here is derived from an EMBL/GenBank/DDBJ whole genome shotgun (WGS) entry which is preliminary data.</text>
</comment>
<dbReference type="EMBL" id="VSWD01000004">
    <property type="protein sequence ID" value="KAK3105313.1"/>
    <property type="molecule type" value="Genomic_DNA"/>
</dbReference>
<keyword evidence="3" id="KW-1185">Reference proteome</keyword>
<dbReference type="PANTHER" id="PTHR35558">
    <property type="entry name" value="SGNH_HYDRO DOMAIN-CONTAINING PROTEIN"/>
    <property type="match status" value="1"/>
</dbReference>
<dbReference type="AlphaFoldDB" id="A0AA88YTY2"/>
<evidence type="ECO:0000256" key="1">
    <source>
        <dbReference type="SAM" id="MobiDB-lite"/>
    </source>
</evidence>
<dbReference type="PANTHER" id="PTHR35558:SF1">
    <property type="entry name" value="ENDONUCLEASE_EXONUCLEASE_PHOSPHATASE DOMAIN-CONTAINING PROTEIN"/>
    <property type="match status" value="1"/>
</dbReference>
<proteinExistence type="predicted"/>
<evidence type="ECO:0000313" key="3">
    <source>
        <dbReference type="Proteomes" id="UP001186944"/>
    </source>
</evidence>
<reference evidence="2" key="1">
    <citation type="submission" date="2019-08" db="EMBL/GenBank/DDBJ databases">
        <title>The improved chromosome-level genome for the pearl oyster Pinctada fucata martensii using PacBio sequencing and Hi-C.</title>
        <authorList>
            <person name="Zheng Z."/>
        </authorList>
    </citation>
    <scope>NUCLEOTIDE SEQUENCE</scope>
    <source>
        <strain evidence="2">ZZ-2019</strain>
        <tissue evidence="2">Adductor muscle</tissue>
    </source>
</reference>
<organism evidence="2 3">
    <name type="scientific">Pinctada imbricata</name>
    <name type="common">Atlantic pearl-oyster</name>
    <name type="synonym">Pinctada martensii</name>
    <dbReference type="NCBI Taxonomy" id="66713"/>
    <lineage>
        <taxon>Eukaryota</taxon>
        <taxon>Metazoa</taxon>
        <taxon>Spiralia</taxon>
        <taxon>Lophotrochozoa</taxon>
        <taxon>Mollusca</taxon>
        <taxon>Bivalvia</taxon>
        <taxon>Autobranchia</taxon>
        <taxon>Pteriomorphia</taxon>
        <taxon>Pterioida</taxon>
        <taxon>Pterioidea</taxon>
        <taxon>Pteriidae</taxon>
        <taxon>Pinctada</taxon>
    </lineage>
</organism>
<evidence type="ECO:0000313" key="2">
    <source>
        <dbReference type="EMBL" id="KAK3105313.1"/>
    </source>
</evidence>
<evidence type="ECO:0008006" key="4">
    <source>
        <dbReference type="Google" id="ProtNLM"/>
    </source>
</evidence>
<sequence length="337" mass="37685">MPKRRKTNPPQATEALASSSCPPGAAPTSSDEVGPVGPPTKKSASSRAKRPVAAKTPPAPVPVSQSIELPQPSLSASGQGSSTNQSIVCDNDDIQPIISIHSQIGSHVPESTRKKIISGEYVDLSILLNKTPETNPDQILTIKNGSLISKPKHVNIINDIEKWTDAFLIYASIYASVHTDKFQGLLKYMQNVRTGASRSPGLGWRHYDEQFRLKRTMQPELDWGSIDYELWLLYLHSHQAQAQAQPQFQRLKCYDFNNKGYCGRHPCPYTHACIKCNGNHSSSVCTNSQYSTKSSTYQTMSHNNNRFPSQRFQGQRFSARTYSSNFQKPRNFRPRYQ</sequence>